<protein>
    <submittedName>
        <fullName evidence="1">10589_t:CDS:1</fullName>
    </submittedName>
</protein>
<evidence type="ECO:0000313" key="1">
    <source>
        <dbReference type="EMBL" id="CAG8549299.1"/>
    </source>
</evidence>
<name>A0ACA9LTA3_9GLOM</name>
<sequence length="296" mass="33075">MSIINSSALPSLLKNHYILLRHGQSKANVAGVVVSKPENGCAPASLTGFSPGSCDDNGGWGLTELGKEQAKNAARNILEYLLTSHRISGDTPEPSREPDLVLKIYTSPFSRALETASIVHDYFSNYIQGSEGDLTSANAPRHIVLCPTVTTVQDLRERNFGIYEFKTSRESYNKVWELDNAIECRDEDDGYDDILKRYIEVEVENCQQVQARMCGVVRKIELNFDFKETENIGQEDPERITDGRRETGSKNEPTESVAILVGHGDPLKILQASFEGMKPTAHRKLSYLGNAEWRFF</sequence>
<keyword evidence="2" id="KW-1185">Reference proteome</keyword>
<reference evidence="1" key="1">
    <citation type="submission" date="2021-06" db="EMBL/GenBank/DDBJ databases">
        <authorList>
            <person name="Kallberg Y."/>
            <person name="Tangrot J."/>
            <person name="Rosling A."/>
        </authorList>
    </citation>
    <scope>NUCLEOTIDE SEQUENCE</scope>
    <source>
        <strain evidence="1">CL356</strain>
    </source>
</reference>
<accession>A0ACA9LTA3</accession>
<organism evidence="1 2">
    <name type="scientific">Acaulospora colombiana</name>
    <dbReference type="NCBI Taxonomy" id="27376"/>
    <lineage>
        <taxon>Eukaryota</taxon>
        <taxon>Fungi</taxon>
        <taxon>Fungi incertae sedis</taxon>
        <taxon>Mucoromycota</taxon>
        <taxon>Glomeromycotina</taxon>
        <taxon>Glomeromycetes</taxon>
        <taxon>Diversisporales</taxon>
        <taxon>Acaulosporaceae</taxon>
        <taxon>Acaulospora</taxon>
    </lineage>
</organism>
<proteinExistence type="predicted"/>
<evidence type="ECO:0000313" key="2">
    <source>
        <dbReference type="Proteomes" id="UP000789525"/>
    </source>
</evidence>
<dbReference type="Proteomes" id="UP000789525">
    <property type="component" value="Unassembled WGS sequence"/>
</dbReference>
<gene>
    <name evidence="1" type="ORF">ACOLOM_LOCUS4788</name>
</gene>
<dbReference type="EMBL" id="CAJVPT010008180">
    <property type="protein sequence ID" value="CAG8549299.1"/>
    <property type="molecule type" value="Genomic_DNA"/>
</dbReference>
<comment type="caution">
    <text evidence="1">The sequence shown here is derived from an EMBL/GenBank/DDBJ whole genome shotgun (WGS) entry which is preliminary data.</text>
</comment>